<evidence type="ECO:0000313" key="3">
    <source>
        <dbReference type="Proteomes" id="UP001651158"/>
    </source>
</evidence>
<dbReference type="Proteomes" id="UP001651158">
    <property type="component" value="Unassembled WGS sequence"/>
</dbReference>
<sequence>MYTRALVHSIITTTMKISVITVGDHHDGKRQATPPATAKTPIGQERTASCDAPICNLADREATETPAPPRLLRLSHTVVVVRVPLALPLPLPPPPPLSLPASKAIVLVIRFACDAMLHCNSQYTDSVVGEAGKKKKKKKKKKEKKKKGRLYRYFGALQMAFSARAVDFDLQWLRRNSIVMACGCGCGCCGNNCCGFDCGWGCCCGRWGRGCGGCNLDNYSYDVGPGWHGCGYQGGHPSYCGCAGCGQGGRGGFW</sequence>
<accession>A0ABR4QEH2</accession>
<dbReference type="EMBL" id="JAKROA010000004">
    <property type="protein sequence ID" value="KAL5108151.1"/>
    <property type="molecule type" value="Genomic_DNA"/>
</dbReference>
<evidence type="ECO:0000313" key="2">
    <source>
        <dbReference type="EMBL" id="KAL5108151.1"/>
    </source>
</evidence>
<gene>
    <name evidence="2" type="ORF">TcWFU_009066</name>
</gene>
<organism evidence="2 3">
    <name type="scientific">Taenia crassiceps</name>
    <dbReference type="NCBI Taxonomy" id="6207"/>
    <lineage>
        <taxon>Eukaryota</taxon>
        <taxon>Metazoa</taxon>
        <taxon>Spiralia</taxon>
        <taxon>Lophotrochozoa</taxon>
        <taxon>Platyhelminthes</taxon>
        <taxon>Cestoda</taxon>
        <taxon>Eucestoda</taxon>
        <taxon>Cyclophyllidea</taxon>
        <taxon>Taeniidae</taxon>
        <taxon>Taenia</taxon>
    </lineage>
</organism>
<evidence type="ECO:0000256" key="1">
    <source>
        <dbReference type="SAM" id="MobiDB-lite"/>
    </source>
</evidence>
<feature type="region of interest" description="Disordered" evidence="1">
    <location>
        <begin position="25"/>
        <end position="44"/>
    </location>
</feature>
<proteinExistence type="predicted"/>
<name>A0ABR4QEH2_9CEST</name>
<reference evidence="2 3" key="1">
    <citation type="journal article" date="2022" name="Front. Cell. Infect. Microbiol.">
        <title>The Genomes of Two Strains of Taenia crassiceps the Animal Model for the Study of Human Cysticercosis.</title>
        <authorList>
            <person name="Bobes R.J."/>
            <person name="Estrada K."/>
            <person name="Rios-Valencia D.G."/>
            <person name="Calderon-Gallegos A."/>
            <person name="de la Torre P."/>
            <person name="Carrero J.C."/>
            <person name="Sanchez-Flores A."/>
            <person name="Laclette J.P."/>
        </authorList>
    </citation>
    <scope>NUCLEOTIDE SEQUENCE [LARGE SCALE GENOMIC DNA]</scope>
    <source>
        <strain evidence="2">WFUcys</strain>
    </source>
</reference>
<protein>
    <submittedName>
        <fullName evidence="2">Uncharacterized protein</fullName>
    </submittedName>
</protein>
<keyword evidence="3" id="KW-1185">Reference proteome</keyword>
<comment type="caution">
    <text evidence="2">The sequence shown here is derived from an EMBL/GenBank/DDBJ whole genome shotgun (WGS) entry which is preliminary data.</text>
</comment>